<accession>A0A6J4IZ51</accession>
<gene>
    <name evidence="2" type="ORF">AVDCRST_MAG42-3208</name>
</gene>
<reference evidence="2" key="1">
    <citation type="submission" date="2020-02" db="EMBL/GenBank/DDBJ databases">
        <authorList>
            <person name="Meier V. D."/>
        </authorList>
    </citation>
    <scope>NUCLEOTIDE SEQUENCE</scope>
    <source>
        <strain evidence="2">AVDCRST_MAG42</strain>
    </source>
</reference>
<proteinExistence type="predicted"/>
<dbReference type="AlphaFoldDB" id="A0A6J4IZ51"/>
<protein>
    <submittedName>
        <fullName evidence="2">Uncharacterized protein</fullName>
    </submittedName>
</protein>
<dbReference type="EMBL" id="CADCTA010000107">
    <property type="protein sequence ID" value="CAA9266229.1"/>
    <property type="molecule type" value="Genomic_DNA"/>
</dbReference>
<evidence type="ECO:0000313" key="2">
    <source>
        <dbReference type="EMBL" id="CAA9266229.1"/>
    </source>
</evidence>
<evidence type="ECO:0000256" key="1">
    <source>
        <dbReference type="SAM" id="MobiDB-lite"/>
    </source>
</evidence>
<feature type="region of interest" description="Disordered" evidence="1">
    <location>
        <begin position="1"/>
        <end position="28"/>
    </location>
</feature>
<feature type="compositionally biased region" description="Basic and acidic residues" evidence="1">
    <location>
        <begin position="10"/>
        <end position="24"/>
    </location>
</feature>
<organism evidence="2">
    <name type="scientific">uncultured Chthoniobacterales bacterium</name>
    <dbReference type="NCBI Taxonomy" id="1836801"/>
    <lineage>
        <taxon>Bacteria</taxon>
        <taxon>Pseudomonadati</taxon>
        <taxon>Verrucomicrobiota</taxon>
        <taxon>Spartobacteria</taxon>
        <taxon>Chthoniobacterales</taxon>
        <taxon>environmental samples</taxon>
    </lineage>
</organism>
<sequence length="68" mass="8196">MIKKSWGYSGDRRSRNYSEHDEHKVKPHVLRNYPKHTAVVVHCERDHRRKLLPPIEPNGEVYDWYRGA</sequence>
<name>A0A6J4IZ51_9BACT</name>